<dbReference type="PANTHER" id="PTHR30061">
    <property type="entry name" value="MALTOSE-BINDING PERIPLASMIC PROTEIN"/>
    <property type="match status" value="1"/>
</dbReference>
<comment type="caution">
    <text evidence="4">The sequence shown here is derived from an EMBL/GenBank/DDBJ whole genome shotgun (WGS) entry which is preliminary data.</text>
</comment>
<reference evidence="4" key="1">
    <citation type="submission" date="2019-08" db="EMBL/GenBank/DDBJ databases">
        <authorList>
            <person name="Kucharzyk K."/>
            <person name="Murdoch R.W."/>
            <person name="Higgins S."/>
            <person name="Loffler F."/>
        </authorList>
    </citation>
    <scope>NUCLEOTIDE SEQUENCE</scope>
</reference>
<gene>
    <name evidence="4" type="ORF">SDC9_69435</name>
</gene>
<evidence type="ECO:0000256" key="2">
    <source>
        <dbReference type="ARBA" id="ARBA00022448"/>
    </source>
</evidence>
<organism evidence="4">
    <name type="scientific">bioreactor metagenome</name>
    <dbReference type="NCBI Taxonomy" id="1076179"/>
    <lineage>
        <taxon>unclassified sequences</taxon>
        <taxon>metagenomes</taxon>
        <taxon>ecological metagenomes</taxon>
    </lineage>
</organism>
<dbReference type="GO" id="GO:0055052">
    <property type="term" value="C:ATP-binding cassette (ABC) transporter complex, substrate-binding subunit-containing"/>
    <property type="evidence" value="ECO:0007669"/>
    <property type="project" value="TreeGrafter"/>
</dbReference>
<dbReference type="Pfam" id="PF13416">
    <property type="entry name" value="SBP_bac_8"/>
    <property type="match status" value="1"/>
</dbReference>
<keyword evidence="3" id="KW-0732">Signal</keyword>
<dbReference type="InterPro" id="IPR006059">
    <property type="entry name" value="SBP"/>
</dbReference>
<evidence type="ECO:0000256" key="3">
    <source>
        <dbReference type="ARBA" id="ARBA00022729"/>
    </source>
</evidence>
<keyword evidence="2" id="KW-0813">Transport</keyword>
<dbReference type="GO" id="GO:1901982">
    <property type="term" value="F:maltose binding"/>
    <property type="evidence" value="ECO:0007669"/>
    <property type="project" value="TreeGrafter"/>
</dbReference>
<evidence type="ECO:0000313" key="4">
    <source>
        <dbReference type="EMBL" id="MPM22974.1"/>
    </source>
</evidence>
<name>A0A644YA29_9ZZZZ</name>
<comment type="similarity">
    <text evidence="1">Belongs to the bacterial solute-binding protein 1 family.</text>
</comment>
<dbReference type="SUPFAM" id="SSF53850">
    <property type="entry name" value="Periplasmic binding protein-like II"/>
    <property type="match status" value="1"/>
</dbReference>
<protein>
    <submittedName>
        <fullName evidence="4">Uncharacterized protein</fullName>
    </submittedName>
</protein>
<dbReference type="PANTHER" id="PTHR30061:SF50">
    <property type="entry name" value="MALTOSE_MALTODEXTRIN-BINDING PERIPLASMIC PROTEIN"/>
    <property type="match status" value="1"/>
</dbReference>
<sequence length="470" mass="53264">MAHERMNTQTKESFKQKEKYMKKQLITLLVVLFAVTSLAFAGGAAESKTTEVPANIVWVTPDRIGNPNAPITLTYAVDLTYSHQTETASRKEYLTRRMEEWAKAHPDVKLIPQILSNNPSERLAKQLEQAATGTIADAVQIDGQFVPLFYRWLQPIDKFYSKEDQADWFDWCLTEAMIDPADGKLKAVWLLTNTVGLWYDKTVVPNPPKSWDEFIKVGKELQQKGYQYGFLTWGGKNEQISYGSVFPMFFGLGGDLVDEKDHPVYGQGANRDKLVEVFKFWERAVKEGVTPRRILDINNNGDLVAEAKAKSTAMFLGGSWLMSVLKDNLGSEMDKWDFANTPQYRADVKMQIPGGYTMGYFTKDPKKLELIVDFMDYVYAGKDGMAGWCSTAGYTPVRESVFAEYDVFKNDRFQQAFGAALETARLRPNSSNYNIISEHVQEGWQNVILGAQTPEQAVDTAYQKTLNQIR</sequence>
<accession>A0A644YA29</accession>
<dbReference type="AlphaFoldDB" id="A0A644YA29"/>
<dbReference type="GO" id="GO:0042956">
    <property type="term" value="P:maltodextrin transmembrane transport"/>
    <property type="evidence" value="ECO:0007669"/>
    <property type="project" value="TreeGrafter"/>
</dbReference>
<proteinExistence type="inferred from homology"/>
<dbReference type="EMBL" id="VSSQ01003929">
    <property type="protein sequence ID" value="MPM22974.1"/>
    <property type="molecule type" value="Genomic_DNA"/>
</dbReference>
<dbReference type="GO" id="GO:0015768">
    <property type="term" value="P:maltose transport"/>
    <property type="evidence" value="ECO:0007669"/>
    <property type="project" value="TreeGrafter"/>
</dbReference>
<evidence type="ECO:0000256" key="1">
    <source>
        <dbReference type="ARBA" id="ARBA00008520"/>
    </source>
</evidence>
<dbReference type="Gene3D" id="3.40.190.10">
    <property type="entry name" value="Periplasmic binding protein-like II"/>
    <property type="match status" value="2"/>
</dbReference>